<name>A0A834LJ28_RHOSS</name>
<organism evidence="4 5">
    <name type="scientific">Rhododendron simsii</name>
    <name type="common">Sims's rhododendron</name>
    <dbReference type="NCBI Taxonomy" id="118357"/>
    <lineage>
        <taxon>Eukaryota</taxon>
        <taxon>Viridiplantae</taxon>
        <taxon>Streptophyta</taxon>
        <taxon>Embryophyta</taxon>
        <taxon>Tracheophyta</taxon>
        <taxon>Spermatophyta</taxon>
        <taxon>Magnoliopsida</taxon>
        <taxon>eudicotyledons</taxon>
        <taxon>Gunneridae</taxon>
        <taxon>Pentapetalae</taxon>
        <taxon>asterids</taxon>
        <taxon>Ericales</taxon>
        <taxon>Ericaceae</taxon>
        <taxon>Ericoideae</taxon>
        <taxon>Rhodoreae</taxon>
        <taxon>Rhododendron</taxon>
    </lineage>
</organism>
<dbReference type="Pfam" id="PF00314">
    <property type="entry name" value="Thaumatin"/>
    <property type="match status" value="2"/>
</dbReference>
<accession>A0A834LJ28</accession>
<dbReference type="CDD" id="cd09218">
    <property type="entry name" value="TLP-PA"/>
    <property type="match status" value="2"/>
</dbReference>
<evidence type="ECO:0000256" key="3">
    <source>
        <dbReference type="SAM" id="SignalP"/>
    </source>
</evidence>
<dbReference type="PRINTS" id="PR00347">
    <property type="entry name" value="THAUMATIN"/>
</dbReference>
<dbReference type="Gene3D" id="2.60.110.10">
    <property type="entry name" value="Thaumatin"/>
    <property type="match status" value="2"/>
</dbReference>
<evidence type="ECO:0000256" key="2">
    <source>
        <dbReference type="ARBA" id="ARBA00023157"/>
    </source>
</evidence>
<comment type="caution">
    <text evidence="4">The sequence shown here is derived from an EMBL/GenBank/DDBJ whole genome shotgun (WGS) entry which is preliminary data.</text>
</comment>
<feature type="chain" id="PRO_5033024507" description="Pathogenesis-related protein 5" evidence="3">
    <location>
        <begin position="26"/>
        <end position="460"/>
    </location>
</feature>
<dbReference type="SUPFAM" id="SSF49870">
    <property type="entry name" value="Osmotin, thaumatin-like protein"/>
    <property type="match status" value="2"/>
</dbReference>
<dbReference type="AlphaFoldDB" id="A0A834LJ28"/>
<protein>
    <recommendedName>
        <fullName evidence="6">Pathogenesis-related protein 5</fullName>
    </recommendedName>
</protein>
<keyword evidence="3" id="KW-0732">Signal</keyword>
<dbReference type="PROSITE" id="PS00316">
    <property type="entry name" value="THAUMATIN_1"/>
    <property type="match status" value="2"/>
</dbReference>
<evidence type="ECO:0000313" key="5">
    <source>
        <dbReference type="Proteomes" id="UP000626092"/>
    </source>
</evidence>
<dbReference type="SMART" id="SM00205">
    <property type="entry name" value="THN"/>
    <property type="match status" value="2"/>
</dbReference>
<sequence length="460" mass="47353">MAIKHGVSLLLVSLAIFFQGSRVSARDTVFTLKNLCSYTIWPGTLAGNNGAVLGGGGFSLASGASNQLSAPPGWSGRFWGRTGCNFDASGNGVCTTGDCGGKLMCTGSGVPPVTLAEFTIGSGTQDFYDVSLVDGYNVGLGIQPSGGTGDCKYAGCVSDLNASCPPELQVTSAGSTVACKSACAAFNKPEYCCTGDYSTPATCPPTDYSKVFKQACPDAYSYAYDDETRSRVSARSTVFTVKNLCSYTIWPGTLTGNNGAVLGGGGFSLAPGASNQFPAPAGWSGRFWARTGCKFDELGNGTCTTGDCGGKLNCSGNGGAPPVTLAEFTIGSNSNHFMDFYDVSLVDGFNVGMGIQPSGGSGDCKYAGCVADLNPNCPPELEVTSAGSTVACKSACAAFNTPEYCCTGDHSTPATCPPTDYSKLFKQACPDAYSYAYDDETSTFTCSEADYTITFCPTGK</sequence>
<evidence type="ECO:0000313" key="4">
    <source>
        <dbReference type="EMBL" id="KAF7138185.1"/>
    </source>
</evidence>
<dbReference type="FunFam" id="2.60.110.10:FF:000002">
    <property type="entry name" value="Thaumatin-like protein 1a"/>
    <property type="match status" value="2"/>
</dbReference>
<dbReference type="OrthoDB" id="430315at2759"/>
<proteinExistence type="inferred from homology"/>
<dbReference type="InterPro" id="IPR001938">
    <property type="entry name" value="Thaumatin"/>
</dbReference>
<dbReference type="EMBL" id="WJXA01000007">
    <property type="protein sequence ID" value="KAF7138185.1"/>
    <property type="molecule type" value="Genomic_DNA"/>
</dbReference>
<gene>
    <name evidence="4" type="ORF">RHSIM_Rhsim07G0235700</name>
</gene>
<dbReference type="PANTHER" id="PTHR31048">
    <property type="entry name" value="OS03G0233200 PROTEIN"/>
    <property type="match status" value="1"/>
</dbReference>
<evidence type="ECO:0008006" key="6">
    <source>
        <dbReference type="Google" id="ProtNLM"/>
    </source>
</evidence>
<comment type="similarity">
    <text evidence="1">Belongs to the thaumatin family.</text>
</comment>
<keyword evidence="2" id="KW-1015">Disulfide bond</keyword>
<dbReference type="InterPro" id="IPR037176">
    <property type="entry name" value="Osmotin/thaumatin-like_sf"/>
</dbReference>
<evidence type="ECO:0000256" key="1">
    <source>
        <dbReference type="ARBA" id="ARBA00010607"/>
    </source>
</evidence>
<feature type="signal peptide" evidence="3">
    <location>
        <begin position="1"/>
        <end position="25"/>
    </location>
</feature>
<reference evidence="4" key="1">
    <citation type="submission" date="2019-11" db="EMBL/GenBank/DDBJ databases">
        <authorList>
            <person name="Liu Y."/>
            <person name="Hou J."/>
            <person name="Li T.-Q."/>
            <person name="Guan C.-H."/>
            <person name="Wu X."/>
            <person name="Wu H.-Z."/>
            <person name="Ling F."/>
            <person name="Zhang R."/>
            <person name="Shi X.-G."/>
            <person name="Ren J.-P."/>
            <person name="Chen E.-F."/>
            <person name="Sun J.-M."/>
        </authorList>
    </citation>
    <scope>NUCLEOTIDE SEQUENCE</scope>
    <source>
        <strain evidence="4">Adult_tree_wgs_1</strain>
        <tissue evidence="4">Leaves</tissue>
    </source>
</reference>
<dbReference type="Proteomes" id="UP000626092">
    <property type="component" value="Unassembled WGS sequence"/>
</dbReference>
<keyword evidence="5" id="KW-1185">Reference proteome</keyword>
<dbReference type="PROSITE" id="PS51367">
    <property type="entry name" value="THAUMATIN_2"/>
    <property type="match status" value="2"/>
</dbReference>
<dbReference type="InterPro" id="IPR017949">
    <property type="entry name" value="Thaumatin_CS"/>
</dbReference>